<dbReference type="GO" id="GO:0051301">
    <property type="term" value="P:cell division"/>
    <property type="evidence" value="ECO:0007669"/>
    <property type="project" value="UniProtKB-KW"/>
</dbReference>
<dbReference type="GO" id="GO:0007165">
    <property type="term" value="P:signal transduction"/>
    <property type="evidence" value="ECO:0007669"/>
    <property type="project" value="TreeGrafter"/>
</dbReference>
<dbReference type="PANTHER" id="PTHR24056">
    <property type="entry name" value="CELL DIVISION PROTEIN KINASE"/>
    <property type="match status" value="1"/>
</dbReference>
<protein>
    <submittedName>
        <fullName evidence="5">Cell division control protein 2</fullName>
    </submittedName>
</protein>
<dbReference type="GO" id="GO:0004693">
    <property type="term" value="F:cyclin-dependent protein serine/threonine kinase activity"/>
    <property type="evidence" value="ECO:0007669"/>
    <property type="project" value="TreeGrafter"/>
</dbReference>
<evidence type="ECO:0000313" key="5">
    <source>
        <dbReference type="EMBL" id="PWA85968.1"/>
    </source>
</evidence>
<sequence>MSTCYNWNLFTPRVENCVRERVGDTELGGLVPPTGDDSGSEQKIFFTDTTFESLMYQLCEGVAFCHSHGVLHMDLKPHNLLMDRKTFMLKIVDLGLARAFTVPLKEYTHKSPTSLECQKDCGSYDTSKLFAFQQTKATAIAPMDIAAITHQGLVDLALAKMKICSINNSVIVA</sequence>
<keyword evidence="2" id="KW-0547">Nucleotide-binding</keyword>
<dbReference type="InterPro" id="IPR008271">
    <property type="entry name" value="Ser/Thr_kinase_AS"/>
</dbReference>
<keyword evidence="6" id="KW-1185">Reference proteome</keyword>
<evidence type="ECO:0000259" key="4">
    <source>
        <dbReference type="PROSITE" id="PS50011"/>
    </source>
</evidence>
<dbReference type="Gene3D" id="1.10.510.10">
    <property type="entry name" value="Transferase(Phosphotransferase) domain 1"/>
    <property type="match status" value="1"/>
</dbReference>
<dbReference type="GO" id="GO:0030332">
    <property type="term" value="F:cyclin binding"/>
    <property type="evidence" value="ECO:0007669"/>
    <property type="project" value="TreeGrafter"/>
</dbReference>
<dbReference type="InterPro" id="IPR011009">
    <property type="entry name" value="Kinase-like_dom_sf"/>
</dbReference>
<dbReference type="InterPro" id="IPR000719">
    <property type="entry name" value="Prot_kinase_dom"/>
</dbReference>
<feature type="domain" description="Protein kinase" evidence="4">
    <location>
        <begin position="1"/>
        <end position="173"/>
    </location>
</feature>
<dbReference type="OrthoDB" id="248747at2759"/>
<dbReference type="GO" id="GO:0005634">
    <property type="term" value="C:nucleus"/>
    <property type="evidence" value="ECO:0007669"/>
    <property type="project" value="TreeGrafter"/>
</dbReference>
<dbReference type="GO" id="GO:0010468">
    <property type="term" value="P:regulation of gene expression"/>
    <property type="evidence" value="ECO:0007669"/>
    <property type="project" value="TreeGrafter"/>
</dbReference>
<accession>A0A2U1PJN6</accession>
<dbReference type="STRING" id="35608.A0A2U1PJN6"/>
<keyword evidence="5" id="KW-0131">Cell cycle</keyword>
<dbReference type="PANTHER" id="PTHR24056:SF178">
    <property type="entry name" value="CYCLIN-DEPENDENT KINASE B2-2"/>
    <property type="match status" value="1"/>
</dbReference>
<dbReference type="Proteomes" id="UP000245207">
    <property type="component" value="Unassembled WGS sequence"/>
</dbReference>
<dbReference type="GO" id="GO:0000082">
    <property type="term" value="P:G1/S transition of mitotic cell cycle"/>
    <property type="evidence" value="ECO:0007669"/>
    <property type="project" value="TreeGrafter"/>
</dbReference>
<proteinExistence type="inferred from homology"/>
<comment type="similarity">
    <text evidence="1">Belongs to the protein kinase superfamily. CMGC Ser/Thr protein kinase family. CDC2/CDKX subfamily.</text>
</comment>
<name>A0A2U1PJN6_ARTAN</name>
<dbReference type="PROSITE" id="PS50011">
    <property type="entry name" value="PROTEIN_KINASE_DOM"/>
    <property type="match status" value="1"/>
</dbReference>
<reference evidence="5 6" key="1">
    <citation type="journal article" date="2018" name="Mol. Plant">
        <title>The genome of Artemisia annua provides insight into the evolution of Asteraceae family and artemisinin biosynthesis.</title>
        <authorList>
            <person name="Shen Q."/>
            <person name="Zhang L."/>
            <person name="Liao Z."/>
            <person name="Wang S."/>
            <person name="Yan T."/>
            <person name="Shi P."/>
            <person name="Liu M."/>
            <person name="Fu X."/>
            <person name="Pan Q."/>
            <person name="Wang Y."/>
            <person name="Lv Z."/>
            <person name="Lu X."/>
            <person name="Zhang F."/>
            <person name="Jiang W."/>
            <person name="Ma Y."/>
            <person name="Chen M."/>
            <person name="Hao X."/>
            <person name="Li L."/>
            <person name="Tang Y."/>
            <person name="Lv G."/>
            <person name="Zhou Y."/>
            <person name="Sun X."/>
            <person name="Brodelius P.E."/>
            <person name="Rose J.K.C."/>
            <person name="Tang K."/>
        </authorList>
    </citation>
    <scope>NUCLEOTIDE SEQUENCE [LARGE SCALE GENOMIC DNA]</scope>
    <source>
        <strain evidence="6">cv. Huhao1</strain>
        <tissue evidence="5">Leaf</tissue>
    </source>
</reference>
<dbReference type="GO" id="GO:0005524">
    <property type="term" value="F:ATP binding"/>
    <property type="evidence" value="ECO:0007669"/>
    <property type="project" value="UniProtKB-KW"/>
</dbReference>
<keyword evidence="3" id="KW-0067">ATP-binding</keyword>
<dbReference type="AlphaFoldDB" id="A0A2U1PJN6"/>
<keyword evidence="5" id="KW-0132">Cell division</keyword>
<dbReference type="GO" id="GO:0000307">
    <property type="term" value="C:cyclin-dependent protein kinase holoenzyme complex"/>
    <property type="evidence" value="ECO:0007669"/>
    <property type="project" value="TreeGrafter"/>
</dbReference>
<dbReference type="SUPFAM" id="SSF56112">
    <property type="entry name" value="Protein kinase-like (PK-like)"/>
    <property type="match status" value="1"/>
</dbReference>
<evidence type="ECO:0000256" key="3">
    <source>
        <dbReference type="ARBA" id="ARBA00022840"/>
    </source>
</evidence>
<evidence type="ECO:0000313" key="6">
    <source>
        <dbReference type="Proteomes" id="UP000245207"/>
    </source>
</evidence>
<evidence type="ECO:0000256" key="1">
    <source>
        <dbReference type="ARBA" id="ARBA00006485"/>
    </source>
</evidence>
<gene>
    <name evidence="5" type="ORF">CTI12_AA145330</name>
</gene>
<dbReference type="GO" id="GO:0005737">
    <property type="term" value="C:cytoplasm"/>
    <property type="evidence" value="ECO:0007669"/>
    <property type="project" value="TreeGrafter"/>
</dbReference>
<dbReference type="GO" id="GO:0010389">
    <property type="term" value="P:regulation of G2/M transition of mitotic cell cycle"/>
    <property type="evidence" value="ECO:0007669"/>
    <property type="project" value="TreeGrafter"/>
</dbReference>
<dbReference type="InterPro" id="IPR050108">
    <property type="entry name" value="CDK"/>
</dbReference>
<dbReference type="PROSITE" id="PS00108">
    <property type="entry name" value="PROTEIN_KINASE_ST"/>
    <property type="match status" value="1"/>
</dbReference>
<dbReference type="EMBL" id="PKPP01001066">
    <property type="protein sequence ID" value="PWA85968.1"/>
    <property type="molecule type" value="Genomic_DNA"/>
</dbReference>
<dbReference type="Pfam" id="PF00069">
    <property type="entry name" value="Pkinase"/>
    <property type="match status" value="1"/>
</dbReference>
<comment type="caution">
    <text evidence="5">The sequence shown here is derived from an EMBL/GenBank/DDBJ whole genome shotgun (WGS) entry which is preliminary data.</text>
</comment>
<organism evidence="5 6">
    <name type="scientific">Artemisia annua</name>
    <name type="common">Sweet wormwood</name>
    <dbReference type="NCBI Taxonomy" id="35608"/>
    <lineage>
        <taxon>Eukaryota</taxon>
        <taxon>Viridiplantae</taxon>
        <taxon>Streptophyta</taxon>
        <taxon>Embryophyta</taxon>
        <taxon>Tracheophyta</taxon>
        <taxon>Spermatophyta</taxon>
        <taxon>Magnoliopsida</taxon>
        <taxon>eudicotyledons</taxon>
        <taxon>Gunneridae</taxon>
        <taxon>Pentapetalae</taxon>
        <taxon>asterids</taxon>
        <taxon>campanulids</taxon>
        <taxon>Asterales</taxon>
        <taxon>Asteraceae</taxon>
        <taxon>Asteroideae</taxon>
        <taxon>Anthemideae</taxon>
        <taxon>Artemisiinae</taxon>
        <taxon>Artemisia</taxon>
    </lineage>
</organism>
<evidence type="ECO:0000256" key="2">
    <source>
        <dbReference type="ARBA" id="ARBA00022741"/>
    </source>
</evidence>